<keyword evidence="1" id="KW-0732">Signal</keyword>
<evidence type="ECO:0000256" key="1">
    <source>
        <dbReference type="SAM" id="SignalP"/>
    </source>
</evidence>
<accession>A0ABY7VAG6</accession>
<proteinExistence type="predicted"/>
<dbReference type="Proteomes" id="UP001215231">
    <property type="component" value="Chromosome"/>
</dbReference>
<organism evidence="2 3">
    <name type="scientific">Thalassomonas haliotis</name>
    <dbReference type="NCBI Taxonomy" id="485448"/>
    <lineage>
        <taxon>Bacteria</taxon>
        <taxon>Pseudomonadati</taxon>
        <taxon>Pseudomonadota</taxon>
        <taxon>Gammaproteobacteria</taxon>
        <taxon>Alteromonadales</taxon>
        <taxon>Colwelliaceae</taxon>
        <taxon>Thalassomonas</taxon>
    </lineage>
</organism>
<sequence>MKRHGFLLLIALALAGCASQFVYNNVDWLIHWYLDDYIDLNTEQKKRFDGKMQLWLNWHKNTELARYQTQLTELKKAVNEAILTPELWLHHSQQAREHWFRFRDTLSPDLLELAMELNNEQVETLFSALAQQMQERQQKRAGQSREALNRNRAKELTARIKPWTGKLNREQKQRIRDYSRQYQPSFHVLSQYRRSWQARARELLLNRDSRDFKTLFLKLLTAPESFKSPELIQVSAANRQLRAQLMSDLHASLTAKQKKRLNRKLDDLIADLAELQEE</sequence>
<feature type="signal peptide" evidence="1">
    <location>
        <begin position="1"/>
        <end position="24"/>
    </location>
</feature>
<dbReference type="InterPro" id="IPR016875">
    <property type="entry name" value="UCP028200"/>
</dbReference>
<dbReference type="EMBL" id="CP059693">
    <property type="protein sequence ID" value="WDE10604.1"/>
    <property type="molecule type" value="Genomic_DNA"/>
</dbReference>
<evidence type="ECO:0000313" key="3">
    <source>
        <dbReference type="Proteomes" id="UP001215231"/>
    </source>
</evidence>
<dbReference type="PIRSF" id="PIRSF028200">
    <property type="entry name" value="UCP028200"/>
    <property type="match status" value="1"/>
</dbReference>
<protein>
    <recommendedName>
        <fullName evidence="4">Lipoprotein</fullName>
    </recommendedName>
</protein>
<feature type="chain" id="PRO_5045347455" description="Lipoprotein" evidence="1">
    <location>
        <begin position="25"/>
        <end position="278"/>
    </location>
</feature>
<name>A0ABY7VAG6_9GAMM</name>
<dbReference type="RefSeq" id="WP_274050650.1">
    <property type="nucleotide sequence ID" value="NZ_CP059693.1"/>
</dbReference>
<dbReference type="Pfam" id="PF19795">
    <property type="entry name" value="DUF6279"/>
    <property type="match status" value="1"/>
</dbReference>
<evidence type="ECO:0008006" key="4">
    <source>
        <dbReference type="Google" id="ProtNLM"/>
    </source>
</evidence>
<dbReference type="PROSITE" id="PS51257">
    <property type="entry name" value="PROKAR_LIPOPROTEIN"/>
    <property type="match status" value="1"/>
</dbReference>
<gene>
    <name evidence="2" type="ORF">H3N35_20440</name>
</gene>
<keyword evidence="3" id="KW-1185">Reference proteome</keyword>
<reference evidence="2 3" key="1">
    <citation type="journal article" date="2022" name="Mar. Drugs">
        <title>Bioassay-Guided Fractionation Leads to the Detection of Cholic Acid Generated by the Rare Thalassomonas sp.</title>
        <authorList>
            <person name="Pheiffer F."/>
            <person name="Schneider Y.K."/>
            <person name="Hansen E.H."/>
            <person name="Andersen J.H."/>
            <person name="Isaksson J."/>
            <person name="Busche T."/>
            <person name="R C."/>
            <person name="Kalinowski J."/>
            <person name="Zyl L.V."/>
            <person name="Trindade M."/>
        </authorList>
    </citation>
    <scope>NUCLEOTIDE SEQUENCE [LARGE SCALE GENOMIC DNA]</scope>
    <source>
        <strain evidence="2 3">A5K-61T</strain>
    </source>
</reference>
<evidence type="ECO:0000313" key="2">
    <source>
        <dbReference type="EMBL" id="WDE10604.1"/>
    </source>
</evidence>